<evidence type="ECO:0000313" key="6">
    <source>
        <dbReference type="EMBL" id="AEI11507.1"/>
    </source>
</evidence>
<dbReference type="OrthoDB" id="5296019at2"/>
<keyword evidence="2" id="KW-0813">Transport</keyword>
<evidence type="ECO:0000313" key="7">
    <source>
        <dbReference type="Proteomes" id="UP000000485"/>
    </source>
</evidence>
<dbReference type="SUPFAM" id="SSF53807">
    <property type="entry name" value="Helical backbone' metal receptor"/>
    <property type="match status" value="1"/>
</dbReference>
<accession>F8A0G3</accession>
<sequence length="301" mass="31154" precursor="true">MRARQIVVPGLALVLVASLGACSSGDADDRSDDARPSVVASTDVWGDVVAQVGGDLVDVTSIIDDPSADPHSFEGNARVQLALSRADLVVVNGGGYDDFASTMVGALDHAPLVLDAVEISGLTAPAGGELNEHVWYDLDAVGTVAQRVADELAQVDPDHAEQYAAQADAFAGELDGLRAQADEIAAAHAGEGFAVTEPVPVYLAAAAGLEDRTPPEFAEAIEEEVDVPPAVMEQMLDLVASTDMAVLVYNEQTTGPQTDQVLSAARAADLPVVPVTETLPEGEDYVSWMAGNLEALAQALA</sequence>
<dbReference type="eggNOG" id="COG0803">
    <property type="taxonomic scope" value="Bacteria"/>
</dbReference>
<evidence type="ECO:0000256" key="2">
    <source>
        <dbReference type="ARBA" id="ARBA00022448"/>
    </source>
</evidence>
<dbReference type="AlphaFoldDB" id="F8A0G3"/>
<dbReference type="Gene3D" id="3.40.50.1980">
    <property type="entry name" value="Nitrogenase molybdenum iron protein domain"/>
    <property type="match status" value="2"/>
</dbReference>
<dbReference type="Pfam" id="PF01297">
    <property type="entry name" value="ZnuA"/>
    <property type="match status" value="1"/>
</dbReference>
<dbReference type="KEGG" id="cga:Celgi_0988"/>
<keyword evidence="7" id="KW-1185">Reference proteome</keyword>
<dbReference type="HOGENOM" id="CLU_016838_0_0_11"/>
<dbReference type="GO" id="GO:0046872">
    <property type="term" value="F:metal ion binding"/>
    <property type="evidence" value="ECO:0007669"/>
    <property type="project" value="UniProtKB-KW"/>
</dbReference>
<name>F8A0G3_CELGA</name>
<evidence type="ECO:0000256" key="1">
    <source>
        <dbReference type="ARBA" id="ARBA00004196"/>
    </source>
</evidence>
<comment type="subcellular location">
    <subcellularLocation>
        <location evidence="1">Cell envelope</location>
    </subcellularLocation>
</comment>
<keyword evidence="4 5" id="KW-0732">Signal</keyword>
<dbReference type="PANTHER" id="PTHR42953">
    <property type="entry name" value="HIGH-AFFINITY ZINC UPTAKE SYSTEM PROTEIN ZNUA-RELATED"/>
    <property type="match status" value="1"/>
</dbReference>
<gene>
    <name evidence="6" type="ordered locus">Celgi_0988</name>
</gene>
<dbReference type="InterPro" id="IPR006127">
    <property type="entry name" value="ZnuA-like"/>
</dbReference>
<proteinExistence type="predicted"/>
<dbReference type="PROSITE" id="PS51257">
    <property type="entry name" value="PROKAR_LIPOPROTEIN"/>
    <property type="match status" value="1"/>
</dbReference>
<evidence type="ECO:0000256" key="5">
    <source>
        <dbReference type="SAM" id="SignalP"/>
    </source>
</evidence>
<protein>
    <submittedName>
        <fullName evidence="6">Periplasmic solute binding protein</fullName>
    </submittedName>
</protein>
<evidence type="ECO:0000256" key="4">
    <source>
        <dbReference type="ARBA" id="ARBA00022729"/>
    </source>
</evidence>
<evidence type="ECO:0000256" key="3">
    <source>
        <dbReference type="ARBA" id="ARBA00022723"/>
    </source>
</evidence>
<organism evidence="6 7">
    <name type="scientific">Cellulomonas gilvus (strain ATCC 13127 / NRRL B-14078)</name>
    <name type="common">Cellvibrio gilvus</name>
    <dbReference type="NCBI Taxonomy" id="593907"/>
    <lineage>
        <taxon>Bacteria</taxon>
        <taxon>Bacillati</taxon>
        <taxon>Actinomycetota</taxon>
        <taxon>Actinomycetes</taxon>
        <taxon>Micrococcales</taxon>
        <taxon>Cellulomonadaceae</taxon>
        <taxon>Cellulomonas</taxon>
    </lineage>
</organism>
<feature type="chain" id="PRO_5039374693" evidence="5">
    <location>
        <begin position="28"/>
        <end position="301"/>
    </location>
</feature>
<feature type="signal peptide" evidence="5">
    <location>
        <begin position="1"/>
        <end position="27"/>
    </location>
</feature>
<keyword evidence="3" id="KW-0479">Metal-binding</keyword>
<reference evidence="7" key="1">
    <citation type="submission" date="2011-04" db="EMBL/GenBank/DDBJ databases">
        <title>Complete sequence of Cellvibrio gilvus ATCC 13127.</title>
        <authorList>
            <person name="Lucas S."/>
            <person name="Han J."/>
            <person name="Lapidus A."/>
            <person name="Cheng J.-F."/>
            <person name="Goodwin L."/>
            <person name="Pitluck S."/>
            <person name="Peters L."/>
            <person name="Munk A."/>
            <person name="Detter J.C."/>
            <person name="Han C."/>
            <person name="Tapia R."/>
            <person name="Land M."/>
            <person name="Hauser L."/>
            <person name="Kyrpides N."/>
            <person name="Ivanova N."/>
            <person name="Ovchinnikova G."/>
            <person name="Pagani I."/>
            <person name="Mead D."/>
            <person name="Brumm P."/>
            <person name="Woyke T."/>
        </authorList>
    </citation>
    <scope>NUCLEOTIDE SEQUENCE [LARGE SCALE GENOMIC DNA]</scope>
    <source>
        <strain evidence="7">ATCC 13127 / NRRL B-14078</strain>
    </source>
</reference>
<dbReference type="GO" id="GO:0030313">
    <property type="term" value="C:cell envelope"/>
    <property type="evidence" value="ECO:0007669"/>
    <property type="project" value="UniProtKB-SubCell"/>
</dbReference>
<dbReference type="InterPro" id="IPR050492">
    <property type="entry name" value="Bact_metal-bind_prot9"/>
</dbReference>
<dbReference type="RefSeq" id="WP_013883026.1">
    <property type="nucleotide sequence ID" value="NC_015671.1"/>
</dbReference>
<dbReference type="STRING" id="593907.Celgi_0988"/>
<dbReference type="EMBL" id="CP002665">
    <property type="protein sequence ID" value="AEI11507.1"/>
    <property type="molecule type" value="Genomic_DNA"/>
</dbReference>
<dbReference type="Proteomes" id="UP000000485">
    <property type="component" value="Chromosome"/>
</dbReference>
<dbReference type="GO" id="GO:0030001">
    <property type="term" value="P:metal ion transport"/>
    <property type="evidence" value="ECO:0007669"/>
    <property type="project" value="InterPro"/>
</dbReference>
<dbReference type="PANTHER" id="PTHR42953:SF1">
    <property type="entry name" value="METAL-BINDING PROTEIN HI_0362-RELATED"/>
    <property type="match status" value="1"/>
</dbReference>